<dbReference type="HOGENOM" id="CLU_110778_0_1_1"/>
<evidence type="ECO:0000256" key="4">
    <source>
        <dbReference type="ARBA" id="ARBA00023136"/>
    </source>
</evidence>
<evidence type="ECO:0000313" key="6">
    <source>
        <dbReference type="EMBL" id="KDQ54405.1"/>
    </source>
</evidence>
<dbReference type="Gene3D" id="1.20.120.550">
    <property type="entry name" value="Membrane associated eicosanoid/glutathione metabolism-like domain"/>
    <property type="match status" value="1"/>
</dbReference>
<comment type="subcellular location">
    <subcellularLocation>
        <location evidence="1">Membrane</location>
    </subcellularLocation>
</comment>
<evidence type="ECO:0000256" key="3">
    <source>
        <dbReference type="ARBA" id="ARBA00022989"/>
    </source>
</evidence>
<dbReference type="SUPFAM" id="SSF161084">
    <property type="entry name" value="MAPEG domain-like"/>
    <property type="match status" value="1"/>
</dbReference>
<keyword evidence="7" id="KW-1185">Reference proteome</keyword>
<dbReference type="InParanoid" id="A0A067PKL7"/>
<dbReference type="GO" id="GO:0016020">
    <property type="term" value="C:membrane"/>
    <property type="evidence" value="ECO:0007669"/>
    <property type="project" value="UniProtKB-SubCell"/>
</dbReference>
<keyword evidence="4 5" id="KW-0472">Membrane</keyword>
<name>A0A067PKL7_9AGAM</name>
<dbReference type="InterPro" id="IPR023352">
    <property type="entry name" value="MAPEG-like_dom_sf"/>
</dbReference>
<proteinExistence type="predicted"/>
<keyword evidence="2 5" id="KW-0812">Transmembrane</keyword>
<dbReference type="PANTHER" id="PTHR35371">
    <property type="entry name" value="INNER MEMBRANE PROTEIN"/>
    <property type="match status" value="1"/>
</dbReference>
<dbReference type="OrthoDB" id="2122304at2759"/>
<feature type="transmembrane region" description="Helical" evidence="5">
    <location>
        <begin position="6"/>
        <end position="26"/>
    </location>
</feature>
<evidence type="ECO:0000256" key="5">
    <source>
        <dbReference type="SAM" id="Phobius"/>
    </source>
</evidence>
<dbReference type="Proteomes" id="UP000027265">
    <property type="component" value="Unassembled WGS sequence"/>
</dbReference>
<dbReference type="InterPro" id="IPR001129">
    <property type="entry name" value="Membr-assoc_MAPEG"/>
</dbReference>
<organism evidence="6 7">
    <name type="scientific">Jaapia argillacea MUCL 33604</name>
    <dbReference type="NCBI Taxonomy" id="933084"/>
    <lineage>
        <taxon>Eukaryota</taxon>
        <taxon>Fungi</taxon>
        <taxon>Dikarya</taxon>
        <taxon>Basidiomycota</taxon>
        <taxon>Agaricomycotina</taxon>
        <taxon>Agaricomycetes</taxon>
        <taxon>Agaricomycetidae</taxon>
        <taxon>Jaapiales</taxon>
        <taxon>Jaapiaceae</taxon>
        <taxon>Jaapia</taxon>
    </lineage>
</organism>
<reference evidence="7" key="1">
    <citation type="journal article" date="2014" name="Proc. Natl. Acad. Sci. U.S.A.">
        <title>Extensive sampling of basidiomycete genomes demonstrates inadequacy of the white-rot/brown-rot paradigm for wood decay fungi.</title>
        <authorList>
            <person name="Riley R."/>
            <person name="Salamov A.A."/>
            <person name="Brown D.W."/>
            <person name="Nagy L.G."/>
            <person name="Floudas D."/>
            <person name="Held B.W."/>
            <person name="Levasseur A."/>
            <person name="Lombard V."/>
            <person name="Morin E."/>
            <person name="Otillar R."/>
            <person name="Lindquist E.A."/>
            <person name="Sun H."/>
            <person name="LaButti K.M."/>
            <person name="Schmutz J."/>
            <person name="Jabbour D."/>
            <person name="Luo H."/>
            <person name="Baker S.E."/>
            <person name="Pisabarro A.G."/>
            <person name="Walton J.D."/>
            <person name="Blanchette R.A."/>
            <person name="Henrissat B."/>
            <person name="Martin F."/>
            <person name="Cullen D."/>
            <person name="Hibbett D.S."/>
            <person name="Grigoriev I.V."/>
        </authorList>
    </citation>
    <scope>NUCLEOTIDE SEQUENCE [LARGE SCALE GENOMIC DNA]</scope>
    <source>
        <strain evidence="7">MUCL 33604</strain>
    </source>
</reference>
<dbReference type="EMBL" id="KL197729">
    <property type="protein sequence ID" value="KDQ54405.1"/>
    <property type="molecule type" value="Genomic_DNA"/>
</dbReference>
<protein>
    <submittedName>
        <fullName evidence="6">Uncharacterized protein</fullName>
    </submittedName>
</protein>
<dbReference type="PANTHER" id="PTHR35371:SF1">
    <property type="entry name" value="BLR7753 PROTEIN"/>
    <property type="match status" value="1"/>
</dbReference>
<sequence length="152" mass="16508">MPITLASPLSLYSILGVLLTGFYPIVRRTVLLKSKTGFNNVQPRGNVHRLREKYPDIAAQAERMEGANANGNEILSLWVGAILAANYAGLPNETLNLFSLAFIAMRMLYNYIYMKQTTQAQGDLRGAVWTVGTIIPAVLIVKSGNAVLAAAV</sequence>
<feature type="transmembrane region" description="Helical" evidence="5">
    <location>
        <begin position="96"/>
        <end position="114"/>
    </location>
</feature>
<evidence type="ECO:0000313" key="7">
    <source>
        <dbReference type="Proteomes" id="UP000027265"/>
    </source>
</evidence>
<evidence type="ECO:0000256" key="1">
    <source>
        <dbReference type="ARBA" id="ARBA00004370"/>
    </source>
</evidence>
<feature type="transmembrane region" description="Helical" evidence="5">
    <location>
        <begin position="126"/>
        <end position="151"/>
    </location>
</feature>
<gene>
    <name evidence="6" type="ORF">JAAARDRAFT_196743</name>
</gene>
<keyword evidence="3 5" id="KW-1133">Transmembrane helix</keyword>
<evidence type="ECO:0000256" key="2">
    <source>
        <dbReference type="ARBA" id="ARBA00022692"/>
    </source>
</evidence>
<feature type="transmembrane region" description="Helical" evidence="5">
    <location>
        <begin position="74"/>
        <end position="90"/>
    </location>
</feature>
<accession>A0A067PKL7</accession>
<dbReference type="AlphaFoldDB" id="A0A067PKL7"/>
<dbReference type="Pfam" id="PF01124">
    <property type="entry name" value="MAPEG"/>
    <property type="match status" value="1"/>
</dbReference>